<organism evidence="1 2">
    <name type="scientific">Corynebacterium kroppenstedtii</name>
    <dbReference type="NCBI Taxonomy" id="161879"/>
    <lineage>
        <taxon>Bacteria</taxon>
        <taxon>Bacillati</taxon>
        <taxon>Actinomycetota</taxon>
        <taxon>Actinomycetes</taxon>
        <taxon>Mycobacteriales</taxon>
        <taxon>Corynebacteriaceae</taxon>
        <taxon>Corynebacterium</taxon>
    </lineage>
</organism>
<dbReference type="EMBL" id="QFRA01000006">
    <property type="protein sequence ID" value="PZR05492.1"/>
    <property type="molecule type" value="Genomic_DNA"/>
</dbReference>
<accession>A0A2W5SRF5</accession>
<reference evidence="1 2" key="1">
    <citation type="submission" date="2017-08" db="EMBL/GenBank/DDBJ databases">
        <title>Infants hospitalized years apart are colonized by the same room-sourced microbial strains.</title>
        <authorList>
            <person name="Brooks B."/>
            <person name="Olm M.R."/>
            <person name="Firek B.A."/>
            <person name="Baker R."/>
            <person name="Thomas B.C."/>
            <person name="Morowitz M.J."/>
            <person name="Banfield J.F."/>
        </authorList>
    </citation>
    <scope>NUCLEOTIDE SEQUENCE [LARGE SCALE GENOMIC DNA]</scope>
    <source>
        <strain evidence="1">S2_003_000_R1_3</strain>
    </source>
</reference>
<proteinExistence type="predicted"/>
<dbReference type="Gene3D" id="3.90.180.10">
    <property type="entry name" value="Medium-chain alcohol dehydrogenases, catalytic domain"/>
    <property type="match status" value="1"/>
</dbReference>
<gene>
    <name evidence="1" type="ORF">DI525_04240</name>
</gene>
<name>A0A2W5SRF5_9CORY</name>
<protein>
    <submittedName>
        <fullName evidence="1">Uncharacterized protein</fullName>
    </submittedName>
</protein>
<comment type="caution">
    <text evidence="1">The sequence shown here is derived from an EMBL/GenBank/DDBJ whole genome shotgun (WGS) entry which is preliminary data.</text>
</comment>
<dbReference type="InterPro" id="IPR011032">
    <property type="entry name" value="GroES-like_sf"/>
</dbReference>
<dbReference type="AlphaFoldDB" id="A0A2W5SRF5"/>
<dbReference type="SUPFAM" id="SSF50129">
    <property type="entry name" value="GroES-like"/>
    <property type="match status" value="1"/>
</dbReference>
<sequence>MGWILLIFQRASYKLPGTSYPFVLGSDVVGVVDARTTAIIPNNMSFMSAAVVPSAGLTTYQAIDRKLQVTSSDG</sequence>
<evidence type="ECO:0000313" key="1">
    <source>
        <dbReference type="EMBL" id="PZR05492.1"/>
    </source>
</evidence>
<dbReference type="Proteomes" id="UP000249432">
    <property type="component" value="Unassembled WGS sequence"/>
</dbReference>
<evidence type="ECO:0000313" key="2">
    <source>
        <dbReference type="Proteomes" id="UP000249432"/>
    </source>
</evidence>